<dbReference type="InterPro" id="IPR019752">
    <property type="entry name" value="Pyrv/ketoisovalerate_OxRed_cat"/>
</dbReference>
<dbReference type="NCBIfam" id="NF009588">
    <property type="entry name" value="PRK13029.1"/>
    <property type="match status" value="1"/>
</dbReference>
<evidence type="ECO:0000256" key="1">
    <source>
        <dbReference type="ARBA" id="ARBA00023002"/>
    </source>
</evidence>
<dbReference type="CDD" id="cd02008">
    <property type="entry name" value="TPP_IOR_alpha"/>
    <property type="match status" value="1"/>
</dbReference>
<evidence type="ECO:0000259" key="2">
    <source>
        <dbReference type="Pfam" id="PF01558"/>
    </source>
</evidence>
<proteinExistence type="predicted"/>
<dbReference type="SUPFAM" id="SSF53323">
    <property type="entry name" value="Pyruvate-ferredoxin oxidoreductase, PFOR, domain III"/>
    <property type="match status" value="1"/>
</dbReference>
<dbReference type="SUPFAM" id="SSF52922">
    <property type="entry name" value="TK C-terminal domain-like"/>
    <property type="match status" value="1"/>
</dbReference>
<protein>
    <submittedName>
        <fullName evidence="4">Indolepyruvate ferredoxin oxidoreductase family protein</fullName>
    </submittedName>
</protein>
<sequence length="1193" mass="129716">MAKTLAPAALEDKYTLTSGRAYMTGIQALVRLPMMQRMRDAAAGLNTAGFVSGYRGSPLGSVDQEFWKAKKYLEPQHIVFQPGLNEDLAATAVWGTQQVNLDKNAKYDGVFAMWYGKGPGVDRSGDVFRHANAAGTSKHGGVLVIAGDDHAAKSSTLPHQTEHVFKALMMPVLAPANIQEYLEYGLHGFALSRYSGCWVAFKALADTVETSASVDVDPFRVQTVIPADFPLPADGLNIRWPDPPLVQEKRLVHHKLYAALAYARANQLDRTMIDSPNARLGIMTSGKSYLDVRQALEDLGIDDQLAAELGIRLYKVGMVWPLEAEGVRRFADGLEEILVVEEKRQFLEYQLKEELYNWREDVRPRVIGKFDEKGEWSLPHADWLLPAASELTPAMIARVIAARIARFHTSDRIKARLSFLEAKEAALAKPRLSIARVPHYCSGCPHNTSTKVPEGSRAIAGIGCHYMATWLSPESTGTFCQMGGEGVPWVGQAPFTGTQHVFANLGDGTYMHSGILAIRQSIAAKVNITYKILYNDAVAMTGGQPHDGTLTVPIIARQLAAEGVTNLVVVTDGTPRAYGPSDLPHGTPMRHRDELDAVQRELRAVPGVSALIYDQTCAAEKRRRRKRGKFPDPATRVVINDHVCEGCGDCSEKSNCMSVASVETEFGRKRTIDQSSCNKDFSCVKGFCPSFVTIEGGKLKKGKAAGSPADAFAALPDPQLPATAAPWGILVTGVGGTGVVTIGALLGMAAHLEGKGVSVLDMAGLAQKGGAVWSHVRIADRPEQLHAARVAAGEANAVIGCDLVVAASDESLAKMRAGHTRAVINSDQTMTSEFVRGFAAQARSGDVGANPDPQFPTSPMEGQIVDALGAQNVEFLDASRLATDLLGDSIATNLFMLGYAWQRGLVPLSREAILRAIEINGAAVEANKAAFQWGRRAAVDPEAVRAAARPQLGTPAHHKLSASLDELIARRAAHLTDYQDAAYAKRYTALVERVRKAETGVAPGMSLLTEAVARGYHKLLAYKDEFEVARLYTQTDFLARIEEQFEGDYKLVFHLAPPTLADKDATTGELKKKTYGPWMLKAMRMLARFRSLRGGLLDPFARSHDRKLDRELIADYERIVEEIIGGLEQSNLEAAVELANIPDRIRGFGHVRERYLASARKRQAELLDAFRRKEAAPGSAPQKARKTIAVLAG</sequence>
<dbReference type="Gene3D" id="3.40.50.970">
    <property type="match status" value="1"/>
</dbReference>
<gene>
    <name evidence="4" type="ORF">IFO67_17660</name>
</gene>
<name>A0ABR9BEC6_9RHOO</name>
<evidence type="ECO:0000313" key="4">
    <source>
        <dbReference type="EMBL" id="MBD8504722.1"/>
    </source>
</evidence>
<dbReference type="RefSeq" id="WP_187719547.1">
    <property type="nucleotide sequence ID" value="NZ_JACTAH010000003.1"/>
</dbReference>
<organism evidence="4 5">
    <name type="scientific">Thauera sedimentorum</name>
    <dbReference type="NCBI Taxonomy" id="2767595"/>
    <lineage>
        <taxon>Bacteria</taxon>
        <taxon>Pseudomonadati</taxon>
        <taxon>Pseudomonadota</taxon>
        <taxon>Betaproteobacteria</taxon>
        <taxon>Rhodocyclales</taxon>
        <taxon>Zoogloeaceae</taxon>
        <taxon>Thauera</taxon>
    </lineage>
</organism>
<feature type="domain" description="Pyruvate/ketoisovalerate oxidoreductase catalytic" evidence="2">
    <location>
        <begin position="735"/>
        <end position="935"/>
    </location>
</feature>
<dbReference type="InterPro" id="IPR046667">
    <property type="entry name" value="DUF6537"/>
</dbReference>
<dbReference type="Pfam" id="PF20169">
    <property type="entry name" value="DUF6537"/>
    <property type="match status" value="1"/>
</dbReference>
<dbReference type="PANTHER" id="PTHR48084">
    <property type="entry name" value="2-OXOGLUTARATE OXIDOREDUCTASE SUBUNIT KORB-RELATED"/>
    <property type="match status" value="1"/>
</dbReference>
<dbReference type="InterPro" id="IPR002869">
    <property type="entry name" value="Pyrv_flavodox_OxRed_cen"/>
</dbReference>
<dbReference type="InterPro" id="IPR009014">
    <property type="entry name" value="Transketo_C/PFOR_II"/>
</dbReference>
<accession>A0ABR9BEC6</accession>
<dbReference type="Gene3D" id="3.40.920.10">
    <property type="entry name" value="Pyruvate-ferredoxin oxidoreductase, PFOR, domain III"/>
    <property type="match status" value="1"/>
</dbReference>
<dbReference type="Pfam" id="PF01558">
    <property type="entry name" value="POR"/>
    <property type="match status" value="1"/>
</dbReference>
<dbReference type="CDD" id="cd07034">
    <property type="entry name" value="TPP_PYR_PFOR_IOR-alpha_like"/>
    <property type="match status" value="1"/>
</dbReference>
<evidence type="ECO:0000259" key="3">
    <source>
        <dbReference type="Pfam" id="PF20169"/>
    </source>
</evidence>
<dbReference type="PANTHER" id="PTHR48084:SF3">
    <property type="entry name" value="SUBUNIT OF PYRUVATE:FLAVODOXIN OXIDOREDUCTASE"/>
    <property type="match status" value="1"/>
</dbReference>
<dbReference type="EMBL" id="JACYTO010000003">
    <property type="protein sequence ID" value="MBD8504722.1"/>
    <property type="molecule type" value="Genomic_DNA"/>
</dbReference>
<keyword evidence="1" id="KW-0560">Oxidoreductase</keyword>
<dbReference type="SUPFAM" id="SSF52518">
    <property type="entry name" value="Thiamin diphosphate-binding fold (THDP-binding)"/>
    <property type="match status" value="2"/>
</dbReference>
<reference evidence="5" key="1">
    <citation type="submission" date="2023-07" db="EMBL/GenBank/DDBJ databases">
        <title>Thauera sp. CAU 1555 isolated from sand of Yaerae Beach.</title>
        <authorList>
            <person name="Kim W."/>
        </authorList>
    </citation>
    <scope>NUCLEOTIDE SEQUENCE [LARGE SCALE GENOMIC DNA]</scope>
    <source>
        <strain evidence="5">CAU 1555</strain>
    </source>
</reference>
<dbReference type="InterPro" id="IPR029061">
    <property type="entry name" value="THDP-binding"/>
</dbReference>
<dbReference type="Proteomes" id="UP000603602">
    <property type="component" value="Unassembled WGS sequence"/>
</dbReference>
<evidence type="ECO:0000313" key="5">
    <source>
        <dbReference type="Proteomes" id="UP000603602"/>
    </source>
</evidence>
<dbReference type="InterPro" id="IPR002880">
    <property type="entry name" value="Pyrv_Fd/Flavodoxin_OxRdtase_N"/>
</dbReference>
<comment type="caution">
    <text evidence="4">The sequence shown here is derived from an EMBL/GenBank/DDBJ whole genome shotgun (WGS) entry which is preliminary data.</text>
</comment>
<dbReference type="InterPro" id="IPR051457">
    <property type="entry name" value="2-oxoacid:Fd_oxidoreductase"/>
</dbReference>
<feature type="domain" description="DUF6537" evidence="3">
    <location>
        <begin position="964"/>
        <end position="1164"/>
    </location>
</feature>
<keyword evidence="5" id="KW-1185">Reference proteome</keyword>
<dbReference type="NCBIfam" id="NF009589">
    <property type="entry name" value="PRK13030.1"/>
    <property type="match status" value="1"/>
</dbReference>